<evidence type="ECO:0000313" key="7">
    <source>
        <dbReference type="EMBL" id="TMS38459.1"/>
    </source>
</evidence>
<feature type="transmembrane region" description="Helical" evidence="5">
    <location>
        <begin position="28"/>
        <end position="48"/>
    </location>
</feature>
<proteinExistence type="predicted"/>
<dbReference type="Gene3D" id="1.20.1070.10">
    <property type="entry name" value="Rhodopsin 7-helix transmembrane proteins"/>
    <property type="match status" value="1"/>
</dbReference>
<dbReference type="STRING" id="34508.A0A4U8UZR8"/>
<dbReference type="EMBL" id="AZBU02000001">
    <property type="protein sequence ID" value="TMS38459.1"/>
    <property type="molecule type" value="Genomic_DNA"/>
</dbReference>
<dbReference type="PROSITE" id="PS50262">
    <property type="entry name" value="G_PROTEIN_RECEP_F1_2"/>
    <property type="match status" value="1"/>
</dbReference>
<dbReference type="GO" id="GO:0016020">
    <property type="term" value="C:membrane"/>
    <property type="evidence" value="ECO:0007669"/>
    <property type="project" value="UniProtKB-SubCell"/>
</dbReference>
<sequence length="221" mass="25477">MTTGASVHRYIGVCLPFKASILLRRRNVTTFMCSLVVFSILFNSTRFFEVRVVNSCYRSNINAVMPVLAPTTLRLNYAYRLMFFGWAYTALMFVVPFSLLIFFNWQVLLAVRRQNRRHPAGGSDRAESKERQTSVMLVAIVLLFLSCNTLAFVVNLLENLGMDNDLYVSLVTYNNLLVMVNASCNIFIYILFSDKYRLLIQHYLSCDWSRNGELLLEPLAY</sequence>
<feature type="transmembrane region" description="Helical" evidence="5">
    <location>
        <begin position="166"/>
        <end position="192"/>
    </location>
</feature>
<comment type="subcellular location">
    <subcellularLocation>
        <location evidence="1">Membrane</location>
    </subcellularLocation>
</comment>
<feature type="transmembrane region" description="Helical" evidence="5">
    <location>
        <begin position="83"/>
        <end position="108"/>
    </location>
</feature>
<evidence type="ECO:0000256" key="5">
    <source>
        <dbReference type="SAM" id="Phobius"/>
    </source>
</evidence>
<protein>
    <recommendedName>
        <fullName evidence="6">G-protein coupled receptors family 1 profile domain-containing protein</fullName>
    </recommendedName>
</protein>
<dbReference type="EMBL" id="CM016762">
    <property type="protein sequence ID" value="TMS38459.1"/>
    <property type="molecule type" value="Genomic_DNA"/>
</dbReference>
<dbReference type="InterPro" id="IPR017452">
    <property type="entry name" value="GPCR_Rhodpsn_7TM"/>
</dbReference>
<dbReference type="InterPro" id="IPR000276">
    <property type="entry name" value="GPCR_Rhodpsn"/>
</dbReference>
<dbReference type="InterPro" id="IPR053326">
    <property type="entry name" value="GPCR1-like"/>
</dbReference>
<evidence type="ECO:0000256" key="2">
    <source>
        <dbReference type="ARBA" id="ARBA00022692"/>
    </source>
</evidence>
<dbReference type="Pfam" id="PF00001">
    <property type="entry name" value="7tm_1"/>
    <property type="match status" value="1"/>
</dbReference>
<keyword evidence="2 5" id="KW-0812">Transmembrane</keyword>
<dbReference type="CDD" id="cd14978">
    <property type="entry name" value="7tmA_FMRFamide_R-like"/>
    <property type="match status" value="1"/>
</dbReference>
<evidence type="ECO:0000256" key="4">
    <source>
        <dbReference type="ARBA" id="ARBA00023136"/>
    </source>
</evidence>
<evidence type="ECO:0000313" key="8">
    <source>
        <dbReference type="Proteomes" id="UP000298663"/>
    </source>
</evidence>
<name>A0A4U8UZR8_STECR</name>
<evidence type="ECO:0000256" key="1">
    <source>
        <dbReference type="ARBA" id="ARBA00004370"/>
    </source>
</evidence>
<dbReference type="GO" id="GO:0004930">
    <property type="term" value="F:G protein-coupled receptor activity"/>
    <property type="evidence" value="ECO:0007669"/>
    <property type="project" value="InterPro"/>
</dbReference>
<dbReference type="Proteomes" id="UP000298663">
    <property type="component" value="Chromosome X"/>
</dbReference>
<accession>A0A4U8UZR8</accession>
<keyword evidence="8" id="KW-1185">Reference proteome</keyword>
<feature type="transmembrane region" description="Helical" evidence="5">
    <location>
        <begin position="135"/>
        <end position="154"/>
    </location>
</feature>
<dbReference type="PANTHER" id="PTHR47632">
    <property type="entry name" value="FMRFAMIDE PEPTIDE RECEPTOR FAMILY-RELATED"/>
    <property type="match status" value="1"/>
</dbReference>
<feature type="domain" description="G-protein coupled receptors family 1 profile" evidence="6">
    <location>
        <begin position="1"/>
        <end position="189"/>
    </location>
</feature>
<keyword evidence="4 5" id="KW-0472">Membrane</keyword>
<dbReference type="OrthoDB" id="10011262at2759"/>
<evidence type="ECO:0000256" key="3">
    <source>
        <dbReference type="ARBA" id="ARBA00022989"/>
    </source>
</evidence>
<organism evidence="7 8">
    <name type="scientific">Steinernema carpocapsae</name>
    <name type="common">Entomopathogenic nematode</name>
    <dbReference type="NCBI Taxonomy" id="34508"/>
    <lineage>
        <taxon>Eukaryota</taxon>
        <taxon>Metazoa</taxon>
        <taxon>Ecdysozoa</taxon>
        <taxon>Nematoda</taxon>
        <taxon>Chromadorea</taxon>
        <taxon>Rhabditida</taxon>
        <taxon>Tylenchina</taxon>
        <taxon>Panagrolaimomorpha</taxon>
        <taxon>Strongyloidoidea</taxon>
        <taxon>Steinernematidae</taxon>
        <taxon>Steinernema</taxon>
    </lineage>
</organism>
<evidence type="ECO:0000259" key="6">
    <source>
        <dbReference type="PROSITE" id="PS50262"/>
    </source>
</evidence>
<dbReference type="SUPFAM" id="SSF81321">
    <property type="entry name" value="Family A G protein-coupled receptor-like"/>
    <property type="match status" value="1"/>
</dbReference>
<comment type="caution">
    <text evidence="7">The sequence shown here is derived from an EMBL/GenBank/DDBJ whole genome shotgun (WGS) entry which is preliminary data.</text>
</comment>
<dbReference type="AlphaFoldDB" id="A0A4U8UZR8"/>
<reference evidence="7 8" key="1">
    <citation type="journal article" date="2015" name="Genome Biol.">
        <title>Comparative genomics of Steinernema reveals deeply conserved gene regulatory networks.</title>
        <authorList>
            <person name="Dillman A.R."/>
            <person name="Macchietto M."/>
            <person name="Porter C.F."/>
            <person name="Rogers A."/>
            <person name="Williams B."/>
            <person name="Antoshechkin I."/>
            <person name="Lee M.M."/>
            <person name="Goodwin Z."/>
            <person name="Lu X."/>
            <person name="Lewis E.E."/>
            <person name="Goodrich-Blair H."/>
            <person name="Stock S.P."/>
            <person name="Adams B.J."/>
            <person name="Sternberg P.W."/>
            <person name="Mortazavi A."/>
        </authorList>
    </citation>
    <scope>NUCLEOTIDE SEQUENCE [LARGE SCALE GENOMIC DNA]</scope>
    <source>
        <strain evidence="7 8">ALL</strain>
    </source>
</reference>
<gene>
    <name evidence="7" type="ORF">L596_005180</name>
</gene>
<reference evidence="7 8" key="2">
    <citation type="journal article" date="2019" name="G3 (Bethesda)">
        <title>Hybrid Assembly of the Genome of the Entomopathogenic Nematode Steinernema carpocapsae Identifies the X-Chromosome.</title>
        <authorList>
            <person name="Serra L."/>
            <person name="Macchietto M."/>
            <person name="Macias-Munoz A."/>
            <person name="McGill C.J."/>
            <person name="Rodriguez I.M."/>
            <person name="Rodriguez B."/>
            <person name="Murad R."/>
            <person name="Mortazavi A."/>
        </authorList>
    </citation>
    <scope>NUCLEOTIDE SEQUENCE [LARGE SCALE GENOMIC DNA]</scope>
    <source>
        <strain evidence="7 8">ALL</strain>
    </source>
</reference>
<keyword evidence="3 5" id="KW-1133">Transmembrane helix</keyword>